<dbReference type="PANTHER" id="PTHR23517">
    <property type="entry name" value="RESISTANCE PROTEIN MDTM, PUTATIVE-RELATED-RELATED"/>
    <property type="match status" value="1"/>
</dbReference>
<evidence type="ECO:0000256" key="5">
    <source>
        <dbReference type="ARBA" id="ARBA00022989"/>
    </source>
</evidence>
<dbReference type="EMBL" id="JACHGT010000006">
    <property type="protein sequence ID" value="MBB6035473.1"/>
    <property type="molecule type" value="Genomic_DNA"/>
</dbReference>
<sequence>MPTPLITRAKSLLPDPGPARALTYSSFVGAIGRGLFITTSVVYFNKSVGLSAVEVGLGMTLAACLGLFAGVPMGAFADRRGPRGIAVWFGVAAAVVDLGYLLVGDFTGFVIVAALVSVLGTGSQAARGALIAGSVPPEQRVRTRAYLRSVTNVGWTLGAPLAGVALAYDTREVYVGLILVTVVLYLAAALLNLRVPAQKPSQEAKKASKTLALRDKPYVTLTALNAVMTVHFQVFNVVIPLWVVNQTNAPAWFYSVLAVLNTTFIVFLQVRFSRGSGTVKGAARAQRNAGFLLFGACVLYALAQDKPMWIGVAALFAGGLVHVFGELLHAAGGWGLSFDLAPAHAQGQFQGLYNTGFQFAEIVAPAALTALVLGAGMTGWLILGAAFVAAGLGVPAAARWAERTRPVAVEEVVAAA</sequence>
<comment type="caution">
    <text evidence="8">The sequence shown here is derived from an EMBL/GenBank/DDBJ whole genome shotgun (WGS) entry which is preliminary data.</text>
</comment>
<feature type="transmembrane region" description="Helical" evidence="7">
    <location>
        <begin position="56"/>
        <end position="77"/>
    </location>
</feature>
<feature type="transmembrane region" description="Helical" evidence="7">
    <location>
        <begin position="379"/>
        <end position="398"/>
    </location>
</feature>
<accession>A0A841FKL7</accession>
<evidence type="ECO:0000313" key="8">
    <source>
        <dbReference type="EMBL" id="MBB6035473.1"/>
    </source>
</evidence>
<feature type="transmembrane region" description="Helical" evidence="7">
    <location>
        <begin position="21"/>
        <end position="44"/>
    </location>
</feature>
<dbReference type="PANTHER" id="PTHR23517:SF2">
    <property type="entry name" value="MULTIDRUG RESISTANCE PROTEIN MDTH"/>
    <property type="match status" value="1"/>
</dbReference>
<dbReference type="Proteomes" id="UP000548476">
    <property type="component" value="Unassembled WGS sequence"/>
</dbReference>
<dbReference type="Gene3D" id="1.20.1250.20">
    <property type="entry name" value="MFS general substrate transporter like domains"/>
    <property type="match status" value="1"/>
</dbReference>
<dbReference type="Pfam" id="PF07690">
    <property type="entry name" value="MFS_1"/>
    <property type="match status" value="1"/>
</dbReference>
<feature type="transmembrane region" description="Helical" evidence="7">
    <location>
        <begin position="174"/>
        <end position="197"/>
    </location>
</feature>
<dbReference type="InterPro" id="IPR050171">
    <property type="entry name" value="MFS_Transporters"/>
</dbReference>
<keyword evidence="9" id="KW-1185">Reference proteome</keyword>
<dbReference type="GO" id="GO:0022857">
    <property type="term" value="F:transmembrane transporter activity"/>
    <property type="evidence" value="ECO:0007669"/>
    <property type="project" value="InterPro"/>
</dbReference>
<evidence type="ECO:0000256" key="7">
    <source>
        <dbReference type="SAM" id="Phobius"/>
    </source>
</evidence>
<evidence type="ECO:0000256" key="2">
    <source>
        <dbReference type="ARBA" id="ARBA00022448"/>
    </source>
</evidence>
<comment type="subcellular location">
    <subcellularLocation>
        <location evidence="1">Cell membrane</location>
        <topology evidence="1">Multi-pass membrane protein</topology>
    </subcellularLocation>
</comment>
<reference evidence="8 9" key="1">
    <citation type="submission" date="2020-08" db="EMBL/GenBank/DDBJ databases">
        <title>Genomic Encyclopedia of Type Strains, Phase IV (KMG-IV): sequencing the most valuable type-strain genomes for metagenomic binning, comparative biology and taxonomic classification.</title>
        <authorList>
            <person name="Goeker M."/>
        </authorList>
    </citation>
    <scope>NUCLEOTIDE SEQUENCE [LARGE SCALE GENOMIC DNA]</scope>
    <source>
        <strain evidence="8 9">YIM 65646</strain>
    </source>
</reference>
<feature type="transmembrane region" description="Helical" evidence="7">
    <location>
        <begin position="218"/>
        <end position="239"/>
    </location>
</feature>
<evidence type="ECO:0000256" key="3">
    <source>
        <dbReference type="ARBA" id="ARBA00022475"/>
    </source>
</evidence>
<feature type="transmembrane region" description="Helical" evidence="7">
    <location>
        <begin position="145"/>
        <end position="168"/>
    </location>
</feature>
<proteinExistence type="predicted"/>
<dbReference type="AlphaFoldDB" id="A0A841FKL7"/>
<dbReference type="InterPro" id="IPR036259">
    <property type="entry name" value="MFS_trans_sf"/>
</dbReference>
<feature type="transmembrane region" description="Helical" evidence="7">
    <location>
        <begin position="251"/>
        <end position="273"/>
    </location>
</feature>
<organism evidence="8 9">
    <name type="scientific">Phytomonospora endophytica</name>
    <dbReference type="NCBI Taxonomy" id="714109"/>
    <lineage>
        <taxon>Bacteria</taxon>
        <taxon>Bacillati</taxon>
        <taxon>Actinomycetota</taxon>
        <taxon>Actinomycetes</taxon>
        <taxon>Micromonosporales</taxon>
        <taxon>Micromonosporaceae</taxon>
        <taxon>Phytomonospora</taxon>
    </lineage>
</organism>
<name>A0A841FKL7_9ACTN</name>
<dbReference type="SUPFAM" id="SSF103473">
    <property type="entry name" value="MFS general substrate transporter"/>
    <property type="match status" value="1"/>
</dbReference>
<evidence type="ECO:0000256" key="1">
    <source>
        <dbReference type="ARBA" id="ARBA00004651"/>
    </source>
</evidence>
<evidence type="ECO:0000313" key="9">
    <source>
        <dbReference type="Proteomes" id="UP000548476"/>
    </source>
</evidence>
<feature type="transmembrane region" description="Helical" evidence="7">
    <location>
        <begin position="285"/>
        <end position="303"/>
    </location>
</feature>
<evidence type="ECO:0000256" key="6">
    <source>
        <dbReference type="ARBA" id="ARBA00023136"/>
    </source>
</evidence>
<keyword evidence="6 7" id="KW-0472">Membrane</keyword>
<dbReference type="GO" id="GO:0005886">
    <property type="term" value="C:plasma membrane"/>
    <property type="evidence" value="ECO:0007669"/>
    <property type="project" value="UniProtKB-SubCell"/>
</dbReference>
<dbReference type="InterPro" id="IPR011701">
    <property type="entry name" value="MFS"/>
</dbReference>
<evidence type="ECO:0000256" key="4">
    <source>
        <dbReference type="ARBA" id="ARBA00022692"/>
    </source>
</evidence>
<keyword evidence="3" id="KW-1003">Cell membrane</keyword>
<feature type="transmembrane region" description="Helical" evidence="7">
    <location>
        <begin position="309"/>
        <end position="331"/>
    </location>
</feature>
<keyword evidence="4 7" id="KW-0812">Transmembrane</keyword>
<protein>
    <submittedName>
        <fullName evidence="8">MFS family permease</fullName>
    </submittedName>
</protein>
<gene>
    <name evidence="8" type="ORF">HNR73_003330</name>
</gene>
<feature type="transmembrane region" description="Helical" evidence="7">
    <location>
        <begin position="84"/>
        <end position="103"/>
    </location>
</feature>
<feature type="transmembrane region" description="Helical" evidence="7">
    <location>
        <begin position="109"/>
        <end position="133"/>
    </location>
</feature>
<keyword evidence="2" id="KW-0813">Transport</keyword>
<dbReference type="RefSeq" id="WP_184788321.1">
    <property type="nucleotide sequence ID" value="NZ_BONT01000002.1"/>
</dbReference>
<keyword evidence="5 7" id="KW-1133">Transmembrane helix</keyword>